<evidence type="ECO:0000256" key="6">
    <source>
        <dbReference type="RuleBase" id="RU000682"/>
    </source>
</evidence>
<evidence type="ECO:0000259" key="8">
    <source>
        <dbReference type="PROSITE" id="PS50071"/>
    </source>
</evidence>
<dbReference type="InterPro" id="IPR050394">
    <property type="entry name" value="Homeobox_NK-like"/>
</dbReference>
<evidence type="ECO:0000256" key="5">
    <source>
        <dbReference type="PROSITE-ProRule" id="PRU00108"/>
    </source>
</evidence>
<proteinExistence type="predicted"/>
<dbReference type="PANTHER" id="PTHR24340:SF26">
    <property type="entry name" value="NK1 TRANSCRIPTION FACTOR-RELATED PROTEIN 1"/>
    <property type="match status" value="1"/>
</dbReference>
<dbReference type="InterPro" id="IPR001356">
    <property type="entry name" value="HD"/>
</dbReference>
<feature type="region of interest" description="Disordered" evidence="7">
    <location>
        <begin position="197"/>
        <end position="243"/>
    </location>
</feature>
<keyword evidence="3 5" id="KW-0371">Homeobox</keyword>
<dbReference type="PROSITE" id="PS50071">
    <property type="entry name" value="HOMEOBOX_2"/>
    <property type="match status" value="1"/>
</dbReference>
<dbReference type="InterPro" id="IPR009057">
    <property type="entry name" value="Homeodomain-like_sf"/>
</dbReference>
<evidence type="ECO:0000256" key="1">
    <source>
        <dbReference type="ARBA" id="ARBA00004123"/>
    </source>
</evidence>
<comment type="caution">
    <text evidence="9">The sequence shown here is derived from an EMBL/GenBank/DDBJ whole genome shotgun (WGS) entry which is preliminary data.</text>
</comment>
<reference evidence="9" key="1">
    <citation type="journal article" date="2023" name="G3 (Bethesda)">
        <title>A reference genome for the long-term kleptoplast-retaining sea slug Elysia crispata morphotype clarki.</title>
        <authorList>
            <person name="Eastman K.E."/>
            <person name="Pendleton A.L."/>
            <person name="Shaikh M.A."/>
            <person name="Suttiyut T."/>
            <person name="Ogas R."/>
            <person name="Tomko P."/>
            <person name="Gavelis G."/>
            <person name="Widhalm J.R."/>
            <person name="Wisecaver J.H."/>
        </authorList>
    </citation>
    <scope>NUCLEOTIDE SEQUENCE</scope>
    <source>
        <strain evidence="9">ECLA1</strain>
    </source>
</reference>
<evidence type="ECO:0000256" key="2">
    <source>
        <dbReference type="ARBA" id="ARBA00023125"/>
    </source>
</evidence>
<evidence type="ECO:0000313" key="10">
    <source>
        <dbReference type="Proteomes" id="UP001283361"/>
    </source>
</evidence>
<dbReference type="PROSITE" id="PS00027">
    <property type="entry name" value="HOMEOBOX_1"/>
    <property type="match status" value="1"/>
</dbReference>
<dbReference type="GO" id="GO:0000981">
    <property type="term" value="F:DNA-binding transcription factor activity, RNA polymerase II-specific"/>
    <property type="evidence" value="ECO:0007669"/>
    <property type="project" value="InterPro"/>
</dbReference>
<keyword evidence="2 5" id="KW-0238">DNA-binding</keyword>
<dbReference type="FunFam" id="1.10.10.60:FF:000836">
    <property type="match status" value="1"/>
</dbReference>
<keyword evidence="10" id="KW-1185">Reference proteome</keyword>
<dbReference type="InterPro" id="IPR017970">
    <property type="entry name" value="Homeobox_CS"/>
</dbReference>
<accession>A0AAE1B194</accession>
<dbReference type="Gene3D" id="1.10.10.60">
    <property type="entry name" value="Homeodomain-like"/>
    <property type="match status" value="1"/>
</dbReference>
<evidence type="ECO:0000256" key="7">
    <source>
        <dbReference type="SAM" id="MobiDB-lite"/>
    </source>
</evidence>
<dbReference type="GO" id="GO:0030154">
    <property type="term" value="P:cell differentiation"/>
    <property type="evidence" value="ECO:0007669"/>
    <property type="project" value="TreeGrafter"/>
</dbReference>
<feature type="compositionally biased region" description="Acidic residues" evidence="7">
    <location>
        <begin position="224"/>
        <end position="233"/>
    </location>
</feature>
<feature type="domain" description="Homeobox" evidence="8">
    <location>
        <begin position="239"/>
        <end position="299"/>
    </location>
</feature>
<feature type="DNA-binding region" description="Homeobox" evidence="5">
    <location>
        <begin position="241"/>
        <end position="300"/>
    </location>
</feature>
<dbReference type="SUPFAM" id="SSF46689">
    <property type="entry name" value="Homeodomain-like"/>
    <property type="match status" value="1"/>
</dbReference>
<dbReference type="AlphaFoldDB" id="A0AAE1B194"/>
<sequence>MDSTYIAEDTEHSTPPNMDMSATSLDWQRDYARIFDSAARKFSTCLSATASLNTVLLPSRISGLTRDRQKSTSFFVRDILDPEKFVAPKKFYPVDFLNFSPCWQMSDIEFASRRRRLSSDSDQDENIITHKRQRIDEEEIIGEYHSENKSSLDDNHDEGDHNEALNANTEFKEQTHSPNCSPTRQKFSIKNEIEETFDESKVVPDTDNNNNNNNNTNISINKEDEIEDDDEDDSKNGAGKQRRARTAFTYEQLVALENKFKTTRYLSVCERLNLALSLSLTETQVKIWFQNRRTKWKKQNPGLDVNGPPLSQASPPAGLPHHAPSLVYTAGRQDIFQAGLATPQLPGIVQFPHNALAQSLSSGGFLLTSPALSRPRQWAQ</sequence>
<evidence type="ECO:0000256" key="3">
    <source>
        <dbReference type="ARBA" id="ARBA00023155"/>
    </source>
</evidence>
<dbReference type="EMBL" id="JAWDGP010000750">
    <property type="protein sequence ID" value="KAK3797737.1"/>
    <property type="molecule type" value="Genomic_DNA"/>
</dbReference>
<dbReference type="PRINTS" id="PR00024">
    <property type="entry name" value="HOMEOBOX"/>
</dbReference>
<evidence type="ECO:0000313" key="9">
    <source>
        <dbReference type="EMBL" id="KAK3797737.1"/>
    </source>
</evidence>
<comment type="subcellular location">
    <subcellularLocation>
        <location evidence="1 5 6">Nucleus</location>
    </subcellularLocation>
</comment>
<dbReference type="CDD" id="cd00086">
    <property type="entry name" value="homeodomain"/>
    <property type="match status" value="1"/>
</dbReference>
<dbReference type="GO" id="GO:0000978">
    <property type="term" value="F:RNA polymerase II cis-regulatory region sequence-specific DNA binding"/>
    <property type="evidence" value="ECO:0007669"/>
    <property type="project" value="TreeGrafter"/>
</dbReference>
<dbReference type="SMART" id="SM00389">
    <property type="entry name" value="HOX"/>
    <property type="match status" value="1"/>
</dbReference>
<dbReference type="Pfam" id="PF00046">
    <property type="entry name" value="Homeodomain"/>
    <property type="match status" value="1"/>
</dbReference>
<feature type="compositionally biased region" description="Low complexity" evidence="7">
    <location>
        <begin position="205"/>
        <end position="220"/>
    </location>
</feature>
<dbReference type="Proteomes" id="UP001283361">
    <property type="component" value="Unassembled WGS sequence"/>
</dbReference>
<protein>
    <recommendedName>
        <fullName evidence="8">Homeobox domain-containing protein</fullName>
    </recommendedName>
</protein>
<feature type="region of interest" description="Disordered" evidence="7">
    <location>
        <begin position="1"/>
        <end position="20"/>
    </location>
</feature>
<dbReference type="GO" id="GO:0005634">
    <property type="term" value="C:nucleus"/>
    <property type="evidence" value="ECO:0007669"/>
    <property type="project" value="UniProtKB-SubCell"/>
</dbReference>
<evidence type="ECO:0000256" key="4">
    <source>
        <dbReference type="ARBA" id="ARBA00023242"/>
    </source>
</evidence>
<keyword evidence="4 5" id="KW-0539">Nucleus</keyword>
<name>A0AAE1B194_9GAST</name>
<gene>
    <name evidence="9" type="ORF">RRG08_054754</name>
</gene>
<dbReference type="InterPro" id="IPR020479">
    <property type="entry name" value="HD_metazoa"/>
</dbReference>
<organism evidence="9 10">
    <name type="scientific">Elysia crispata</name>
    <name type="common">lettuce slug</name>
    <dbReference type="NCBI Taxonomy" id="231223"/>
    <lineage>
        <taxon>Eukaryota</taxon>
        <taxon>Metazoa</taxon>
        <taxon>Spiralia</taxon>
        <taxon>Lophotrochozoa</taxon>
        <taxon>Mollusca</taxon>
        <taxon>Gastropoda</taxon>
        <taxon>Heterobranchia</taxon>
        <taxon>Euthyneura</taxon>
        <taxon>Panpulmonata</taxon>
        <taxon>Sacoglossa</taxon>
        <taxon>Placobranchoidea</taxon>
        <taxon>Plakobranchidae</taxon>
        <taxon>Elysia</taxon>
    </lineage>
</organism>
<dbReference type="PANTHER" id="PTHR24340">
    <property type="entry name" value="HOMEOBOX PROTEIN NKX"/>
    <property type="match status" value="1"/>
</dbReference>